<keyword evidence="2" id="KW-1185">Reference proteome</keyword>
<accession>A0A1Y2E2J0</accession>
<reference evidence="1 2" key="1">
    <citation type="submission" date="2016-08" db="EMBL/GenBank/DDBJ databases">
        <title>A Parts List for Fungal Cellulosomes Revealed by Comparative Genomics.</title>
        <authorList>
            <consortium name="DOE Joint Genome Institute"/>
            <person name="Haitjema C.H."/>
            <person name="Gilmore S.P."/>
            <person name="Henske J.K."/>
            <person name="Solomon K.V."/>
            <person name="De Groot R."/>
            <person name="Kuo A."/>
            <person name="Mondo S.J."/>
            <person name="Salamov A.A."/>
            <person name="Labutti K."/>
            <person name="Zhao Z."/>
            <person name="Chiniquy J."/>
            <person name="Barry K."/>
            <person name="Brewer H.M."/>
            <person name="Purvine S.O."/>
            <person name="Wright A.T."/>
            <person name="Boxma B."/>
            <person name="Van Alen T."/>
            <person name="Hackstein J.H."/>
            <person name="Baker S.E."/>
            <person name="Grigoriev I.V."/>
            <person name="O'Malley M.A."/>
        </authorList>
    </citation>
    <scope>NUCLEOTIDE SEQUENCE [LARGE SCALE GENOMIC DNA]</scope>
    <source>
        <strain evidence="1 2">G1</strain>
    </source>
</reference>
<dbReference type="Proteomes" id="UP000193920">
    <property type="component" value="Unassembled WGS sequence"/>
</dbReference>
<comment type="caution">
    <text evidence="1">The sequence shown here is derived from an EMBL/GenBank/DDBJ whole genome shotgun (WGS) entry which is preliminary data.</text>
</comment>
<evidence type="ECO:0000313" key="2">
    <source>
        <dbReference type="Proteomes" id="UP000193920"/>
    </source>
</evidence>
<name>A0A1Y2E2J0_9FUNG</name>
<evidence type="ECO:0000313" key="1">
    <source>
        <dbReference type="EMBL" id="ORY65574.1"/>
    </source>
</evidence>
<proteinExistence type="predicted"/>
<dbReference type="AlphaFoldDB" id="A0A1Y2E2J0"/>
<organism evidence="1 2">
    <name type="scientific">Neocallimastix californiae</name>
    <dbReference type="NCBI Taxonomy" id="1754190"/>
    <lineage>
        <taxon>Eukaryota</taxon>
        <taxon>Fungi</taxon>
        <taxon>Fungi incertae sedis</taxon>
        <taxon>Chytridiomycota</taxon>
        <taxon>Chytridiomycota incertae sedis</taxon>
        <taxon>Neocallimastigomycetes</taxon>
        <taxon>Neocallimastigales</taxon>
        <taxon>Neocallimastigaceae</taxon>
        <taxon>Neocallimastix</taxon>
    </lineage>
</organism>
<evidence type="ECO:0008006" key="3">
    <source>
        <dbReference type="Google" id="ProtNLM"/>
    </source>
</evidence>
<gene>
    <name evidence="1" type="ORF">LY90DRAFT_641292</name>
</gene>
<sequence>MALFQCGTNGQCTRVAGFIADKSNSYYYIDATSEASNKDSTDNNYFTDSCTHSNAGKLNRSDSYKFCIGSNQSIPFPQSASHFLGYDGSSGFKMITTDKNVISIGAQIASIAGGLNGVNISTKTRLDIASSNGSAIEAVLSHLELYYCEVADYKICKRTYGYIVSSDGNIYEIPASGLNNNAAVELNTQCSSSSDYGVLFTGNKLCLSSSIEIEFPGDDTITEYLFKENSVTSNPFTTSTSNVEVLIEVAQKYMVVNNIYFDTLADGAHIFKLSNTLKYDELSSTITTLEGPAFVILCEDGVCSKKNVEVGYYKNSIDMKCSGSPIQCIKYTKSEKGCDEENIISQIDKDDHLCLNSTGTIYSEFDADGTSDYALIYYDEDSIFTNVSSEKYGLIKASTHTLLIDTTTSSICVNESTFDVTPKEGTCSSPTVEYSCISGVCGLKTSEGQAYEKECDVVSGVSCTDGSYHLKNTELFYCEKQGDPCQSVSDVGYFIVDETTIFFCKKNGITLECGSLANVANEENCSNALVGEVAMINSQLSICVSNDTPIPLTSSNKGTYIVYGKSGDIFGINGAGKEYGIINVDEKIITLHQNYNNHLKYVYVDQSETGKYKVLEKGISTCPTDKDNGMLELECSNGFCKTPAA</sequence>
<protein>
    <recommendedName>
        <fullName evidence="3">Scaffoldin</fullName>
    </recommendedName>
</protein>
<dbReference type="EMBL" id="MCOG01000052">
    <property type="protein sequence ID" value="ORY65574.1"/>
    <property type="molecule type" value="Genomic_DNA"/>
</dbReference>